<comment type="similarity">
    <text evidence="6">Belongs to the class I-like SAM-binding methyltransferase superfamily. Cation-dependent O-methyltransferase family.</text>
</comment>
<name>A0ABP0RY19_9DINO</name>
<evidence type="ECO:0000256" key="6">
    <source>
        <dbReference type="ARBA" id="ARBA00023453"/>
    </source>
</evidence>
<dbReference type="Gene3D" id="3.40.50.150">
    <property type="entry name" value="Vaccinia Virus protein VP39"/>
    <property type="match status" value="2"/>
</dbReference>
<evidence type="ECO:0000256" key="2">
    <source>
        <dbReference type="ARBA" id="ARBA00022603"/>
    </source>
</evidence>
<proteinExistence type="inferred from homology"/>
<evidence type="ECO:0000256" key="1">
    <source>
        <dbReference type="ARBA" id="ARBA00012880"/>
    </source>
</evidence>
<evidence type="ECO:0000256" key="5">
    <source>
        <dbReference type="ARBA" id="ARBA00022939"/>
    </source>
</evidence>
<feature type="region of interest" description="Disordered" evidence="7">
    <location>
        <begin position="391"/>
        <end position="412"/>
    </location>
</feature>
<dbReference type="Proteomes" id="UP001642484">
    <property type="component" value="Unassembled WGS sequence"/>
</dbReference>
<keyword evidence="4" id="KW-0949">S-adenosyl-L-methionine</keyword>
<accession>A0ABP0RY19</accession>
<dbReference type="PANTHER" id="PTHR43836">
    <property type="entry name" value="CATECHOL O-METHYLTRANSFERASE 1-RELATED"/>
    <property type="match status" value="1"/>
</dbReference>
<gene>
    <name evidence="8" type="ORF">CCMP2556_LOCUS48934</name>
</gene>
<dbReference type="InterPro" id="IPR002935">
    <property type="entry name" value="SAM_O-MeTrfase"/>
</dbReference>
<keyword evidence="3" id="KW-0808">Transferase</keyword>
<evidence type="ECO:0000256" key="3">
    <source>
        <dbReference type="ARBA" id="ARBA00022679"/>
    </source>
</evidence>
<sequence length="744" mass="80898">MAVLKALDLLSTPQELHVVDLCSGSGLTSCALGLRNARVKAVTAVDLRPPQVMPHFQEAGLPHVRYLCQDMTKPGFFAALEGLIVEVSLPVVLLGMHCCGALSVIAMRIYQAMPQCVALVLCPCCSLRSLDIKRAERLCLPESLVAQGAVNSYDQWVSALLELLPEVPAFSCQDLQALHAEQKIEVIWSLAQLHARGAAQEFRETCMQDAWETTKLQRLAPEDLTRLASSFARLDLPDRGSNMAKALASSALPTVEAFDPPDLTRLANALCRMGHFEGAWQLYARVQRMAPGAGLQDLRGAMLWVSEMQKNLPRAISVLSHLTIFPRVARSPTWRATLGVSAVLLLWRQGSVSTARAARGMLQATTGKHRKVAGALEQRLDDLLLGREARAESMRQGSRGRHGTAAPASLPNELSRPLESLAAALREGPPDKIADRRKEFELLRHLAANAFPWAAQDVLREMEKFGAQKIFLKLAGGVKRRLLERAAAEAPPGLVVELGTYVGFSSMVLALGRDASPLPPSPDQSEGRPAPVPIVISCELDPCNALLARSIHGLAGLAEAIEVWIGNSSDMAHYVHERFGKDSVALLFMDHRGSLFHDDLRDFEEMGLLKDGAMVVADNVLKPGAPYFLWRVTQSPAFETQLLAVPEFGLGHQVLQDWVAMSRRTSAHSERPPPPAPPPTQVAALARRCDALRRRSLTGRLASEDWAEHATEMEKRLSELGISATLVDDGETTKGAAAAGRLAG</sequence>
<dbReference type="EMBL" id="CAXAMN010026606">
    <property type="protein sequence ID" value="CAK9104365.1"/>
    <property type="molecule type" value="Genomic_DNA"/>
</dbReference>
<evidence type="ECO:0000313" key="8">
    <source>
        <dbReference type="EMBL" id="CAK9104365.1"/>
    </source>
</evidence>
<reference evidence="8 9" key="1">
    <citation type="submission" date="2024-02" db="EMBL/GenBank/DDBJ databases">
        <authorList>
            <person name="Chen Y."/>
            <person name="Shah S."/>
            <person name="Dougan E. K."/>
            <person name="Thang M."/>
            <person name="Chan C."/>
        </authorList>
    </citation>
    <scope>NUCLEOTIDE SEQUENCE [LARGE SCALE GENOMIC DNA]</scope>
</reference>
<keyword evidence="2" id="KW-0489">Methyltransferase</keyword>
<dbReference type="SUPFAM" id="SSF53335">
    <property type="entry name" value="S-adenosyl-L-methionine-dependent methyltransferases"/>
    <property type="match status" value="2"/>
</dbReference>
<keyword evidence="5" id="KW-0128">Catecholamine metabolism</keyword>
<evidence type="ECO:0000256" key="7">
    <source>
        <dbReference type="SAM" id="MobiDB-lite"/>
    </source>
</evidence>
<protein>
    <recommendedName>
        <fullName evidence="1">catechol O-methyltransferase</fullName>
        <ecNumber evidence="1">2.1.1.6</ecNumber>
    </recommendedName>
</protein>
<dbReference type="InterPro" id="IPR029063">
    <property type="entry name" value="SAM-dependent_MTases_sf"/>
</dbReference>
<comment type="caution">
    <text evidence="8">The sequence shown here is derived from an EMBL/GenBank/DDBJ whole genome shotgun (WGS) entry which is preliminary data.</text>
</comment>
<evidence type="ECO:0000256" key="4">
    <source>
        <dbReference type="ARBA" id="ARBA00022691"/>
    </source>
</evidence>
<dbReference type="PROSITE" id="PS51682">
    <property type="entry name" value="SAM_OMT_I"/>
    <property type="match status" value="1"/>
</dbReference>
<organism evidence="8 9">
    <name type="scientific">Durusdinium trenchii</name>
    <dbReference type="NCBI Taxonomy" id="1381693"/>
    <lineage>
        <taxon>Eukaryota</taxon>
        <taxon>Sar</taxon>
        <taxon>Alveolata</taxon>
        <taxon>Dinophyceae</taxon>
        <taxon>Suessiales</taxon>
        <taxon>Symbiodiniaceae</taxon>
        <taxon>Durusdinium</taxon>
    </lineage>
</organism>
<dbReference type="EC" id="2.1.1.6" evidence="1"/>
<dbReference type="PANTHER" id="PTHR43836:SF2">
    <property type="entry name" value="CATECHOL O-METHYLTRANSFERASE 1-RELATED"/>
    <property type="match status" value="1"/>
</dbReference>
<keyword evidence="9" id="KW-1185">Reference proteome</keyword>
<evidence type="ECO:0000313" key="9">
    <source>
        <dbReference type="Proteomes" id="UP001642484"/>
    </source>
</evidence>